<comment type="subcellular location">
    <subcellularLocation>
        <location evidence="1">Cell membrane</location>
        <topology evidence="1">Single-pass membrane protein</topology>
    </subcellularLocation>
    <subcellularLocation>
        <location evidence="2">Cell surface</location>
    </subcellularLocation>
</comment>
<dbReference type="Proteomes" id="UP001290462">
    <property type="component" value="Unassembled WGS sequence"/>
</dbReference>
<dbReference type="NCBIfam" id="TIGR02532">
    <property type="entry name" value="IV_pilin_GFxxxE"/>
    <property type="match status" value="1"/>
</dbReference>
<dbReference type="GO" id="GO:0009986">
    <property type="term" value="C:cell surface"/>
    <property type="evidence" value="ECO:0007669"/>
    <property type="project" value="UniProtKB-SubCell"/>
</dbReference>
<dbReference type="GeneID" id="83605612"/>
<dbReference type="InterPro" id="IPR045584">
    <property type="entry name" value="Pilin-like"/>
</dbReference>
<organism evidence="11 12">
    <name type="scientific">Carnobacterium maltaromaticum</name>
    <name type="common">Carnobacterium piscicola</name>
    <dbReference type="NCBI Taxonomy" id="2751"/>
    <lineage>
        <taxon>Bacteria</taxon>
        <taxon>Bacillati</taxon>
        <taxon>Bacillota</taxon>
        <taxon>Bacilli</taxon>
        <taxon>Lactobacillales</taxon>
        <taxon>Carnobacteriaceae</taxon>
        <taxon>Carnobacterium</taxon>
    </lineage>
</organism>
<keyword evidence="7 10" id="KW-0472">Membrane</keyword>
<dbReference type="PRINTS" id="PR00813">
    <property type="entry name" value="BCTERIALGSPG"/>
</dbReference>
<dbReference type="PIRSF" id="PIRSF029928">
    <property type="entry name" value="Late_competence_ComGC"/>
    <property type="match status" value="1"/>
</dbReference>
<evidence type="ECO:0000256" key="7">
    <source>
        <dbReference type="ARBA" id="ARBA00023136"/>
    </source>
</evidence>
<feature type="transmembrane region" description="Helical" evidence="10">
    <location>
        <begin position="20"/>
        <end position="42"/>
    </location>
</feature>
<dbReference type="EMBL" id="JAVBVO010000003">
    <property type="protein sequence ID" value="MDZ5758345.1"/>
    <property type="molecule type" value="Genomic_DNA"/>
</dbReference>
<evidence type="ECO:0000256" key="9">
    <source>
        <dbReference type="ARBA" id="ARBA00043982"/>
    </source>
</evidence>
<keyword evidence="8" id="KW-0178">Competence</keyword>
<evidence type="ECO:0000256" key="5">
    <source>
        <dbReference type="ARBA" id="ARBA00022692"/>
    </source>
</evidence>
<dbReference type="GO" id="GO:0015627">
    <property type="term" value="C:type II protein secretion system complex"/>
    <property type="evidence" value="ECO:0007669"/>
    <property type="project" value="InterPro"/>
</dbReference>
<dbReference type="NCBIfam" id="NF040999">
    <property type="entry name" value="pilin_ComGC"/>
    <property type="match status" value="1"/>
</dbReference>
<evidence type="ECO:0000256" key="2">
    <source>
        <dbReference type="ARBA" id="ARBA00004241"/>
    </source>
</evidence>
<evidence type="ECO:0000256" key="10">
    <source>
        <dbReference type="SAM" id="Phobius"/>
    </source>
</evidence>
<accession>A0AAW9JNZ1</accession>
<evidence type="ECO:0000313" key="12">
    <source>
        <dbReference type="Proteomes" id="UP001290462"/>
    </source>
</evidence>
<name>A0AAW9JNZ1_CARML</name>
<dbReference type="InterPro" id="IPR016940">
    <property type="entry name" value="ComGC"/>
</dbReference>
<keyword evidence="3" id="KW-1003">Cell membrane</keyword>
<keyword evidence="4" id="KW-0488">Methylation</keyword>
<evidence type="ECO:0000256" key="6">
    <source>
        <dbReference type="ARBA" id="ARBA00022989"/>
    </source>
</evidence>
<reference evidence="11" key="1">
    <citation type="submission" date="2023-08" db="EMBL/GenBank/DDBJ databases">
        <title>Genomic characterization of piscicolin 126 produced by Carnobacterium maltaromaticum CM22 strain isolated from salmon (Salmo salar).</title>
        <authorList>
            <person name="Gonzalez-Gragera E."/>
            <person name="Garcia-Lopez J.D."/>
            <person name="Teso-Perez C."/>
            <person name="Gimenez-Hernandez I."/>
            <person name="Peralta-Sanchez J.M."/>
            <person name="Valdivia E."/>
            <person name="Montalban-Lopez M."/>
            <person name="Martin-Platero A.M."/>
            <person name="Banos A."/>
            <person name="Martinez-Bueno M."/>
        </authorList>
    </citation>
    <scope>NUCLEOTIDE SEQUENCE</scope>
    <source>
        <strain evidence="11">CM22</strain>
    </source>
</reference>
<proteinExistence type="inferred from homology"/>
<dbReference type="InterPro" id="IPR012902">
    <property type="entry name" value="N_methyl_site"/>
</dbReference>
<comment type="similarity">
    <text evidence="9">Belongs to the ComGC family.</text>
</comment>
<keyword evidence="5 10" id="KW-0812">Transmembrane</keyword>
<dbReference type="GO" id="GO:0015628">
    <property type="term" value="P:protein secretion by the type II secretion system"/>
    <property type="evidence" value="ECO:0007669"/>
    <property type="project" value="InterPro"/>
</dbReference>
<dbReference type="SUPFAM" id="SSF54523">
    <property type="entry name" value="Pili subunits"/>
    <property type="match status" value="1"/>
</dbReference>
<dbReference type="InterPro" id="IPR000983">
    <property type="entry name" value="Bac_GSPG_pilin"/>
</dbReference>
<evidence type="ECO:0000256" key="1">
    <source>
        <dbReference type="ARBA" id="ARBA00004162"/>
    </source>
</evidence>
<keyword evidence="6 10" id="KW-1133">Transmembrane helix</keyword>
<dbReference type="Gene3D" id="3.30.700.10">
    <property type="entry name" value="Glycoprotein, Type 4 Pilin"/>
    <property type="match status" value="1"/>
</dbReference>
<dbReference type="PROSITE" id="PS00409">
    <property type="entry name" value="PROKAR_NTER_METHYL"/>
    <property type="match status" value="1"/>
</dbReference>
<gene>
    <name evidence="11" type="primary">comGC</name>
    <name evidence="11" type="ORF">RAK27_06685</name>
</gene>
<protein>
    <submittedName>
        <fullName evidence="11">Competence type IV pilus major pilin ComGC</fullName>
    </submittedName>
</protein>
<dbReference type="AlphaFoldDB" id="A0AAW9JNZ1"/>
<dbReference type="GO" id="GO:0030420">
    <property type="term" value="P:establishment of competence for transformation"/>
    <property type="evidence" value="ECO:0007669"/>
    <property type="project" value="UniProtKB-KW"/>
</dbReference>
<evidence type="ECO:0000256" key="8">
    <source>
        <dbReference type="ARBA" id="ARBA00023287"/>
    </source>
</evidence>
<dbReference type="GO" id="GO:0005886">
    <property type="term" value="C:plasma membrane"/>
    <property type="evidence" value="ECO:0007669"/>
    <property type="project" value="UniProtKB-SubCell"/>
</dbReference>
<comment type="caution">
    <text evidence="11">The sequence shown here is derived from an EMBL/GenBank/DDBJ whole genome shotgun (WGS) entry which is preliminary data.</text>
</comment>
<sequence>MKNKRVSHKKWKLNNKGFTLVEMILVLFVISVLLILVIPNVVQQKKKIDNQGTEALMTVIETQIELFLLEKEPGIEVSFAALKADNYLKQKQIDNAINKGLAIENNQVVQR</sequence>
<dbReference type="RefSeq" id="WP_010054179.1">
    <property type="nucleotide sequence ID" value="NZ_BJOJ01000017.1"/>
</dbReference>
<dbReference type="Pfam" id="PF07963">
    <property type="entry name" value="N_methyl"/>
    <property type="match status" value="1"/>
</dbReference>
<evidence type="ECO:0000313" key="11">
    <source>
        <dbReference type="EMBL" id="MDZ5758345.1"/>
    </source>
</evidence>
<evidence type="ECO:0000256" key="3">
    <source>
        <dbReference type="ARBA" id="ARBA00022475"/>
    </source>
</evidence>
<evidence type="ECO:0000256" key="4">
    <source>
        <dbReference type="ARBA" id="ARBA00022481"/>
    </source>
</evidence>